<dbReference type="AlphaFoldDB" id="A0A9P3GEP0"/>
<dbReference type="GO" id="GO:0008270">
    <property type="term" value="F:zinc ion binding"/>
    <property type="evidence" value="ECO:0007669"/>
    <property type="project" value="UniProtKB-KW"/>
</dbReference>
<dbReference type="InterPro" id="IPR000626">
    <property type="entry name" value="Ubiquitin-like_dom"/>
</dbReference>
<dbReference type="InterPro" id="IPR017907">
    <property type="entry name" value="Znf_RING_CS"/>
</dbReference>
<dbReference type="InterPro" id="IPR019956">
    <property type="entry name" value="Ubiquitin_dom"/>
</dbReference>
<dbReference type="InterPro" id="IPR050158">
    <property type="entry name" value="Ubiquitin_ubiquitin-like"/>
</dbReference>
<evidence type="ECO:0000256" key="3">
    <source>
        <dbReference type="ARBA" id="ARBA00022833"/>
    </source>
</evidence>
<dbReference type="InterPro" id="IPR019954">
    <property type="entry name" value="Ubiquitin_CS"/>
</dbReference>
<evidence type="ECO:0000256" key="4">
    <source>
        <dbReference type="SAM" id="MobiDB-lite"/>
    </source>
</evidence>
<evidence type="ECO:0000256" key="1">
    <source>
        <dbReference type="ARBA" id="ARBA00022723"/>
    </source>
</evidence>
<feature type="domain" description="Ubiquitin-like" evidence="5">
    <location>
        <begin position="399"/>
        <end position="474"/>
    </location>
</feature>
<dbReference type="Gene3D" id="3.10.20.90">
    <property type="entry name" value="Phosphatidylinositol 3-kinase Catalytic Subunit, Chain A, domain 1"/>
    <property type="match status" value="1"/>
</dbReference>
<evidence type="ECO:0000313" key="7">
    <source>
        <dbReference type="Proteomes" id="UP000703269"/>
    </source>
</evidence>
<gene>
    <name evidence="6" type="ORF">PsYK624_096900</name>
</gene>
<keyword evidence="3" id="KW-0862">Zinc</keyword>
<reference evidence="6 7" key="1">
    <citation type="submission" date="2021-08" db="EMBL/GenBank/DDBJ databases">
        <title>Draft Genome Sequence of Phanerochaete sordida strain YK-624.</title>
        <authorList>
            <person name="Mori T."/>
            <person name="Dohra H."/>
            <person name="Suzuki T."/>
            <person name="Kawagishi H."/>
            <person name="Hirai H."/>
        </authorList>
    </citation>
    <scope>NUCLEOTIDE SEQUENCE [LARGE SCALE GENOMIC DNA]</scope>
    <source>
        <strain evidence="6 7">YK-624</strain>
    </source>
</reference>
<dbReference type="PROSITE" id="PS00518">
    <property type="entry name" value="ZF_RING_1"/>
    <property type="match status" value="1"/>
</dbReference>
<proteinExistence type="predicted"/>
<dbReference type="OrthoDB" id="2794817at2759"/>
<evidence type="ECO:0000313" key="6">
    <source>
        <dbReference type="EMBL" id="GJE93531.1"/>
    </source>
</evidence>
<accession>A0A9P3GEP0</accession>
<dbReference type="Pfam" id="PF00240">
    <property type="entry name" value="ubiquitin"/>
    <property type="match status" value="1"/>
</dbReference>
<sequence>MSSPRGLYRRLTSSLRWRRSSVAGAKCETESTIAQNTDGTGGQKTEGRTIDVVVETSAFLGAQMQLVLKDVPVPVSFSYLARRLEPYGIFAPVNFVACAEVVTVEVTDGQPGLDVGDMAGLVSIDEPLCHFYHHHFLVPAGITRPTGSYDLPDDVSTARLGWSSDDVNVGGVNITFMRTTRIPDDGKSYELPTGLGQFSLYNTASYADRLPSALADKGGVLIGVHRFESMWLAFEVRGRSPAYAVKISSGGLNALTGLPVKTVAGERQDYLVVRQDGQGQTWLDGYCTAKGAAKQFVTTPSSEGRTVESQPAEQDDIAGIQIDVFPLYGTPSKFYTEDGRELDPYQSPRQQGLHVGQKIVFVDPRSENQFLAEDTSSGTYIQNPPAHMRTLRLSARPDMLIVVKSLTGTVNTLFVDPSCTIEGVKCMIQSENGVPPDHQRLIFAGKQLEDGMRLSDYYVGNGATLYLIQILRDNGPSTDPASAPIPLTAGGRALQKLVRDPLLRQAYDWRRGTRLHVALLDPASLAQITRAPPSASTVTLFTYVRARLPWFDFFDEGSASGRRLGYAGSDLSRRDGESLAELYGESIEDADHSELREREGEETPRNLDGEHGDGGGGIRCSYCSGVARFMAKPCGHPLCRGCAAGLPDDEYVAMDLGAARAKASCEDRALGSTAGPANDRVAVLKRCAGRGLVGTFRGAVDDDSGPSFAAVPG</sequence>
<evidence type="ECO:0000256" key="2">
    <source>
        <dbReference type="ARBA" id="ARBA00022771"/>
    </source>
</evidence>
<dbReference type="PANTHER" id="PTHR10666">
    <property type="entry name" value="UBIQUITIN"/>
    <property type="match status" value="1"/>
</dbReference>
<keyword evidence="1" id="KW-0479">Metal-binding</keyword>
<organism evidence="6 7">
    <name type="scientific">Phanerochaete sordida</name>
    <dbReference type="NCBI Taxonomy" id="48140"/>
    <lineage>
        <taxon>Eukaryota</taxon>
        <taxon>Fungi</taxon>
        <taxon>Dikarya</taxon>
        <taxon>Basidiomycota</taxon>
        <taxon>Agaricomycotina</taxon>
        <taxon>Agaricomycetes</taxon>
        <taxon>Polyporales</taxon>
        <taxon>Phanerochaetaceae</taxon>
        <taxon>Phanerochaete</taxon>
    </lineage>
</organism>
<dbReference type="InterPro" id="IPR029071">
    <property type="entry name" value="Ubiquitin-like_domsf"/>
</dbReference>
<dbReference type="PROSITE" id="PS00299">
    <property type="entry name" value="UBIQUITIN_1"/>
    <property type="match status" value="1"/>
</dbReference>
<dbReference type="SUPFAM" id="SSF54236">
    <property type="entry name" value="Ubiquitin-like"/>
    <property type="match status" value="1"/>
</dbReference>
<keyword evidence="2" id="KW-0863">Zinc-finger</keyword>
<keyword evidence="7" id="KW-1185">Reference proteome</keyword>
<comment type="caution">
    <text evidence="6">The sequence shown here is derived from an EMBL/GenBank/DDBJ whole genome shotgun (WGS) entry which is preliminary data.</text>
</comment>
<evidence type="ECO:0000259" key="5">
    <source>
        <dbReference type="PROSITE" id="PS50053"/>
    </source>
</evidence>
<dbReference type="PROSITE" id="PS50053">
    <property type="entry name" value="UBIQUITIN_2"/>
    <property type="match status" value="1"/>
</dbReference>
<dbReference type="Proteomes" id="UP000703269">
    <property type="component" value="Unassembled WGS sequence"/>
</dbReference>
<feature type="region of interest" description="Disordered" evidence="4">
    <location>
        <begin position="590"/>
        <end position="611"/>
    </location>
</feature>
<dbReference type="SMART" id="SM00213">
    <property type="entry name" value="UBQ"/>
    <property type="match status" value="1"/>
</dbReference>
<dbReference type="PRINTS" id="PR00348">
    <property type="entry name" value="UBIQUITIN"/>
</dbReference>
<protein>
    <submittedName>
        <fullName evidence="6">Ubiquitin-domain-containing protein</fullName>
    </submittedName>
</protein>
<dbReference type="EMBL" id="BPQB01000033">
    <property type="protein sequence ID" value="GJE93531.1"/>
    <property type="molecule type" value="Genomic_DNA"/>
</dbReference>
<name>A0A9P3GEP0_9APHY</name>